<feature type="transmembrane region" description="Helical" evidence="1">
    <location>
        <begin position="75"/>
        <end position="95"/>
    </location>
</feature>
<feature type="transmembrane region" description="Helical" evidence="1">
    <location>
        <begin position="39"/>
        <end position="55"/>
    </location>
</feature>
<feature type="transmembrane region" description="Helical" evidence="1">
    <location>
        <begin position="12"/>
        <end position="33"/>
    </location>
</feature>
<protein>
    <recommendedName>
        <fullName evidence="4">Transmembrane protein</fullName>
    </recommendedName>
</protein>
<sequence>MADLSSRTAKFVAAALLAIGWASIVVLLGWLLYPAMGSGPWIALGALTVIGAVVWRRRNDSWRVALSPQQNRFLLLIGGYMLAMWVVVCLFAATMEVWAPPQLIALLPVMPVCLIGVGLLGRRADR</sequence>
<evidence type="ECO:0000313" key="3">
    <source>
        <dbReference type="Proteomes" id="UP000619479"/>
    </source>
</evidence>
<keyword evidence="1" id="KW-1133">Transmembrane helix</keyword>
<keyword evidence="1" id="KW-0472">Membrane</keyword>
<gene>
    <name evidence="2" type="ORF">Acy02nite_14250</name>
</gene>
<comment type="caution">
    <text evidence="2">The sequence shown here is derived from an EMBL/GenBank/DDBJ whole genome shotgun (WGS) entry which is preliminary data.</text>
</comment>
<evidence type="ECO:0008006" key="4">
    <source>
        <dbReference type="Google" id="ProtNLM"/>
    </source>
</evidence>
<evidence type="ECO:0000256" key="1">
    <source>
        <dbReference type="SAM" id="Phobius"/>
    </source>
</evidence>
<organism evidence="2 3">
    <name type="scientific">Actinoplanes cyaneus</name>
    <dbReference type="NCBI Taxonomy" id="52696"/>
    <lineage>
        <taxon>Bacteria</taxon>
        <taxon>Bacillati</taxon>
        <taxon>Actinomycetota</taxon>
        <taxon>Actinomycetes</taxon>
        <taxon>Micromonosporales</taxon>
        <taxon>Micromonosporaceae</taxon>
        <taxon>Actinoplanes</taxon>
    </lineage>
</organism>
<dbReference type="Proteomes" id="UP000619479">
    <property type="component" value="Unassembled WGS sequence"/>
</dbReference>
<accession>A0A919M5N1</accession>
<keyword evidence="3" id="KW-1185">Reference proteome</keyword>
<proteinExistence type="predicted"/>
<evidence type="ECO:0000313" key="2">
    <source>
        <dbReference type="EMBL" id="GID63544.1"/>
    </source>
</evidence>
<keyword evidence="1" id="KW-0812">Transmembrane</keyword>
<dbReference type="AlphaFoldDB" id="A0A919M5N1"/>
<feature type="transmembrane region" description="Helical" evidence="1">
    <location>
        <begin position="101"/>
        <end position="121"/>
    </location>
</feature>
<name>A0A919M5N1_9ACTN</name>
<dbReference type="EMBL" id="BOMH01000010">
    <property type="protein sequence ID" value="GID63544.1"/>
    <property type="molecule type" value="Genomic_DNA"/>
</dbReference>
<reference evidence="2" key="1">
    <citation type="submission" date="2021-01" db="EMBL/GenBank/DDBJ databases">
        <title>Whole genome shotgun sequence of Actinoplanes cyaneus NBRC 14990.</title>
        <authorList>
            <person name="Komaki H."/>
            <person name="Tamura T."/>
        </authorList>
    </citation>
    <scope>NUCLEOTIDE SEQUENCE</scope>
    <source>
        <strain evidence="2">NBRC 14990</strain>
    </source>
</reference>